<dbReference type="eggNOG" id="COG0456">
    <property type="taxonomic scope" value="Bacteria"/>
</dbReference>
<dbReference type="CDD" id="cd04301">
    <property type="entry name" value="NAT_SF"/>
    <property type="match status" value="1"/>
</dbReference>
<dbReference type="KEGG" id="acy:Anacy_3010"/>
<evidence type="ECO:0000313" key="5">
    <source>
        <dbReference type="Proteomes" id="UP000010474"/>
    </source>
</evidence>
<dbReference type="PROSITE" id="PS51186">
    <property type="entry name" value="GNAT"/>
    <property type="match status" value="1"/>
</dbReference>
<evidence type="ECO:0000256" key="1">
    <source>
        <dbReference type="ARBA" id="ARBA00022679"/>
    </source>
</evidence>
<keyword evidence="1" id="KW-0808">Transferase</keyword>
<dbReference type="InterPro" id="IPR045039">
    <property type="entry name" value="NSI-like"/>
</dbReference>
<keyword evidence="2" id="KW-0012">Acyltransferase</keyword>
<evidence type="ECO:0000259" key="3">
    <source>
        <dbReference type="PROSITE" id="PS51186"/>
    </source>
</evidence>
<dbReference type="PATRIC" id="fig|272123.3.peg.3287"/>
<dbReference type="InterPro" id="IPR000182">
    <property type="entry name" value="GNAT_dom"/>
</dbReference>
<dbReference type="PANTHER" id="PTHR43626">
    <property type="entry name" value="ACYL-COA N-ACYLTRANSFERASE"/>
    <property type="match status" value="1"/>
</dbReference>
<sequence length="164" mass="19752">MLLQPLNPRNLTKVLKLTMNYQIVNQLNEKQIYELVELYKNEFWSKDRTYQRVVKMLEASDIIIALVNDDKDLIGFCRVLTDFIYRATLYDVIIKPNYRKMGFGVKLLDEVINHPQLKEVENIALFCLTEMIPFYERWGFQKDVDDIKLMRRHNPDFKEHKNDY</sequence>
<dbReference type="SUPFAM" id="SSF55729">
    <property type="entry name" value="Acyl-CoA N-acyltransferases (Nat)"/>
    <property type="match status" value="1"/>
</dbReference>
<keyword evidence="5" id="KW-1185">Reference proteome</keyword>
<accession>K9ZI37</accession>
<organism evidence="4 5">
    <name type="scientific">Anabaena cylindrica (strain ATCC 27899 / PCC 7122)</name>
    <dbReference type="NCBI Taxonomy" id="272123"/>
    <lineage>
        <taxon>Bacteria</taxon>
        <taxon>Bacillati</taxon>
        <taxon>Cyanobacteriota</taxon>
        <taxon>Cyanophyceae</taxon>
        <taxon>Nostocales</taxon>
        <taxon>Nostocaceae</taxon>
        <taxon>Anabaena</taxon>
    </lineage>
</organism>
<dbReference type="GO" id="GO:0008080">
    <property type="term" value="F:N-acetyltransferase activity"/>
    <property type="evidence" value="ECO:0007669"/>
    <property type="project" value="InterPro"/>
</dbReference>
<evidence type="ECO:0000313" key="4">
    <source>
        <dbReference type="EMBL" id="AFZ58429.1"/>
    </source>
</evidence>
<dbReference type="EMBL" id="CP003659">
    <property type="protein sequence ID" value="AFZ58429.1"/>
    <property type="molecule type" value="Genomic_DNA"/>
</dbReference>
<gene>
    <name evidence="4" type="ordered locus">Anacy_3010</name>
</gene>
<dbReference type="STRING" id="272123.Anacy_3010"/>
<dbReference type="InterPro" id="IPR016181">
    <property type="entry name" value="Acyl_CoA_acyltransferase"/>
</dbReference>
<reference evidence="5" key="1">
    <citation type="journal article" date="2013" name="Proc. Natl. Acad. Sci. U.S.A.">
        <title>Improving the coverage of the cyanobacterial phylum using diversity-driven genome sequencing.</title>
        <authorList>
            <person name="Shih P.M."/>
            <person name="Wu D."/>
            <person name="Latifi A."/>
            <person name="Axen S.D."/>
            <person name="Fewer D.P."/>
            <person name="Talla E."/>
            <person name="Calteau A."/>
            <person name="Cai F."/>
            <person name="Tandeau de Marsac N."/>
            <person name="Rippka R."/>
            <person name="Herdman M."/>
            <person name="Sivonen K."/>
            <person name="Coursin T."/>
            <person name="Laurent T."/>
            <person name="Goodwin L."/>
            <person name="Nolan M."/>
            <person name="Davenport K.W."/>
            <person name="Han C.S."/>
            <person name="Rubin E.M."/>
            <person name="Eisen J.A."/>
            <person name="Woyke T."/>
            <person name="Gugger M."/>
            <person name="Kerfeld C.A."/>
        </authorList>
    </citation>
    <scope>NUCLEOTIDE SEQUENCE [LARGE SCALE GENOMIC DNA]</scope>
    <source>
        <strain evidence="5">ATCC 27899 / PCC 7122</strain>
    </source>
</reference>
<protein>
    <submittedName>
        <fullName evidence="4">GCN5-related N-acetyltransferase</fullName>
    </submittedName>
</protein>
<dbReference type="Gene3D" id="3.40.630.30">
    <property type="match status" value="1"/>
</dbReference>
<dbReference type="AlphaFoldDB" id="K9ZI37"/>
<evidence type="ECO:0000256" key="2">
    <source>
        <dbReference type="ARBA" id="ARBA00023315"/>
    </source>
</evidence>
<dbReference type="Pfam" id="PF00583">
    <property type="entry name" value="Acetyltransf_1"/>
    <property type="match status" value="1"/>
</dbReference>
<feature type="domain" description="N-acetyltransferase" evidence="3">
    <location>
        <begin position="22"/>
        <end position="164"/>
    </location>
</feature>
<name>K9ZI37_ANACC</name>
<proteinExistence type="predicted"/>
<dbReference type="Proteomes" id="UP000010474">
    <property type="component" value="Chromosome"/>
</dbReference>
<dbReference type="HOGENOM" id="CLU_086503_3_1_3"/>
<dbReference type="PANTHER" id="PTHR43626:SF4">
    <property type="entry name" value="GCN5-RELATED N-ACETYLTRANSFERASE 2, CHLOROPLASTIC"/>
    <property type="match status" value="1"/>
</dbReference>
<dbReference type="GO" id="GO:0005737">
    <property type="term" value="C:cytoplasm"/>
    <property type="evidence" value="ECO:0007669"/>
    <property type="project" value="TreeGrafter"/>
</dbReference>